<dbReference type="RefSeq" id="WP_003454562.1">
    <property type="nucleotide sequence ID" value="NZ_AJMR01000214.1"/>
</dbReference>
<evidence type="ECO:0000313" key="2">
    <source>
        <dbReference type="EMBL" id="BAU74985.1"/>
    </source>
</evidence>
<name>A0AAD1C1D8_METFU</name>
<reference evidence="2 3" key="2">
    <citation type="journal article" date="2017" name="Int. J. Syst. Evol. Microbiol.">
        <title>Pseudomonas furukawaii sp. nov., a polychlorinated biphenyl-degrading bacterium isolated from biphenyl-contaminated soil in Japan.</title>
        <authorList>
            <person name="Kimura N."/>
            <person name="Watanabe T."/>
            <person name="Suenaga H."/>
            <person name="Fujihara H."/>
            <person name="Futagami T."/>
            <person name="Goto M."/>
            <person name="Hanada S."/>
            <person name="Hirose J."/>
        </authorList>
    </citation>
    <scope>NUCLEOTIDE SEQUENCE [LARGE SCALE GENOMIC DNA]</scope>
    <source>
        <strain evidence="3">DSM 10086 / NBRC 110670 / KF707</strain>
    </source>
</reference>
<dbReference type="CDD" id="cd00158">
    <property type="entry name" value="RHOD"/>
    <property type="match status" value="1"/>
</dbReference>
<gene>
    <name evidence="2" type="ORF">KF707C_32970</name>
</gene>
<dbReference type="SUPFAM" id="SSF52821">
    <property type="entry name" value="Rhodanese/Cell cycle control phosphatase"/>
    <property type="match status" value="1"/>
</dbReference>
<dbReference type="Gene3D" id="3.40.250.10">
    <property type="entry name" value="Rhodanese-like domain"/>
    <property type="match status" value="1"/>
</dbReference>
<keyword evidence="3" id="KW-1185">Reference proteome</keyword>
<feature type="domain" description="Rhodanese" evidence="1">
    <location>
        <begin position="31"/>
        <end position="117"/>
    </location>
</feature>
<accession>A0AAD1C1D8</accession>
<dbReference type="InterPro" id="IPR036873">
    <property type="entry name" value="Rhodanese-like_dom_sf"/>
</dbReference>
<dbReference type="AlphaFoldDB" id="A0AAD1C1D8"/>
<proteinExistence type="predicted"/>
<dbReference type="PANTHER" id="PTHR43031:SF1">
    <property type="entry name" value="PYRIDINE NUCLEOTIDE-DISULPHIDE OXIDOREDUCTASE"/>
    <property type="match status" value="1"/>
</dbReference>
<evidence type="ECO:0000259" key="1">
    <source>
        <dbReference type="PROSITE" id="PS50206"/>
    </source>
</evidence>
<sequence>MAHHDEDFLRRATEAKTRIRQLVPEEARQRITQGGLLLDVRSGEEYAEGHIEGAYNLPAEELAKQIARLQPDKQAPILCYCRGGNRGALAADELQRLGYANVASIEGGLTAFLNASESE</sequence>
<dbReference type="InterPro" id="IPR050229">
    <property type="entry name" value="GlpE_sulfurtransferase"/>
</dbReference>
<evidence type="ECO:0000313" key="3">
    <source>
        <dbReference type="Proteomes" id="UP000218554"/>
    </source>
</evidence>
<protein>
    <submittedName>
        <fullName evidence="2">Phage shock protein E</fullName>
    </submittedName>
</protein>
<dbReference type="InterPro" id="IPR001763">
    <property type="entry name" value="Rhodanese-like_dom"/>
</dbReference>
<reference evidence="3" key="1">
    <citation type="submission" date="2015-05" db="EMBL/GenBank/DDBJ databases">
        <title>Draft genome sequencing of a biphenyl-degrading bacterium, Pseudomonas balearica KF707 (=NBRC110670).</title>
        <authorList>
            <person name="Kimura N."/>
            <person name="Hirose J."/>
            <person name="Watanabe T."/>
            <person name="Suenaga H."/>
            <person name="Fujihara H."/>
            <person name="Noguchi M."/>
            <person name="Hashimoto M."/>
            <person name="Shimodaira J."/>
            <person name="Tsuchikane K."/>
            <person name="Hosoyama A."/>
            <person name="Yamazoe A."/>
            <person name="Fujita N."/>
            <person name="Furukawa K."/>
        </authorList>
    </citation>
    <scope>NUCLEOTIDE SEQUENCE [LARGE SCALE GENOMIC DNA]</scope>
    <source>
        <strain evidence="3">DSM 10086 / NBRC 110670 / KF707</strain>
    </source>
</reference>
<dbReference type="SMART" id="SM00450">
    <property type="entry name" value="RHOD"/>
    <property type="match status" value="1"/>
</dbReference>
<dbReference type="EMBL" id="AP014862">
    <property type="protein sequence ID" value="BAU74985.1"/>
    <property type="molecule type" value="Genomic_DNA"/>
</dbReference>
<dbReference type="Pfam" id="PF00581">
    <property type="entry name" value="Rhodanese"/>
    <property type="match status" value="1"/>
</dbReference>
<dbReference type="PANTHER" id="PTHR43031">
    <property type="entry name" value="FAD-DEPENDENT OXIDOREDUCTASE"/>
    <property type="match status" value="1"/>
</dbReference>
<dbReference type="Proteomes" id="UP000218554">
    <property type="component" value="Chromosome"/>
</dbReference>
<organism evidence="2 3">
    <name type="scientific">Metapseudomonas furukawaii</name>
    <name type="common">Pseudomonas furukawaii</name>
    <dbReference type="NCBI Taxonomy" id="1149133"/>
    <lineage>
        <taxon>Bacteria</taxon>
        <taxon>Pseudomonadati</taxon>
        <taxon>Pseudomonadota</taxon>
        <taxon>Gammaproteobacteria</taxon>
        <taxon>Pseudomonadales</taxon>
        <taxon>Pseudomonadaceae</taxon>
        <taxon>Metapseudomonas</taxon>
    </lineage>
</organism>
<dbReference type="KEGG" id="pfuw:KF707C_32970"/>
<dbReference type="PROSITE" id="PS50206">
    <property type="entry name" value="RHODANESE_3"/>
    <property type="match status" value="1"/>
</dbReference>